<accession>A0A6V7T3L6</accession>
<dbReference type="InterPro" id="IPR045209">
    <property type="entry name" value="Rrp5"/>
</dbReference>
<dbReference type="InterPro" id="IPR003107">
    <property type="entry name" value="HAT"/>
</dbReference>
<dbReference type="Proteomes" id="UP000515697">
    <property type="component" value="Chromosome PVSEL_10"/>
</dbReference>
<keyword evidence="1" id="KW-0698">rRNA processing</keyword>
<sequence>MTVAEDDQLGTTNEEIEPQNEGKNQICEKENEKNNVKIKNNKKVEGKAIIKDHNKRGNLSLYAEIQDKKKKKKKKKKKTEEKYDKEDEVENEEDEKFDSYDEDDSNNILLKNKIINNENGQNDEKVKPYDYEKLLVSEKNKSTIWISYIAYYLEKGNIQEARNIAERALKTIDIHLIEEKLNIYLCYINMECAYGDNLNEIFKRALLVNNEKSIYLHTMNILKMNKKYNELKELCEEAIKKFKYSKKIWTRYLELLHNTLNDEEYAHNILLKSLHALPKRKHLNIIINAARFEYKYSNIERGKNYFEKLIQEYPKRSDIWFTYLDIHINSLTKAKKNENDDENQKKKIKKLTLNELQFIRNIFERFSSIKFKTRVMKMIFTKWLLFEKNHGSVNTQKMVQKKAYDYVESLNSLV</sequence>
<evidence type="ECO:0000256" key="2">
    <source>
        <dbReference type="SAM" id="MobiDB-lite"/>
    </source>
</evidence>
<feature type="region of interest" description="Disordered" evidence="2">
    <location>
        <begin position="1"/>
        <end position="103"/>
    </location>
</feature>
<dbReference type="InterPro" id="IPR011990">
    <property type="entry name" value="TPR-like_helical_dom_sf"/>
</dbReference>
<dbReference type="AlphaFoldDB" id="A0A6V7T3L6"/>
<evidence type="ECO:0000313" key="3">
    <source>
        <dbReference type="EMBL" id="CAD2107644.1"/>
    </source>
</evidence>
<evidence type="ECO:0000313" key="4">
    <source>
        <dbReference type="Proteomes" id="UP000515697"/>
    </source>
</evidence>
<feature type="compositionally biased region" description="Basic and acidic residues" evidence="2">
    <location>
        <begin position="42"/>
        <end position="52"/>
    </location>
</feature>
<dbReference type="EMBL" id="LR865431">
    <property type="protein sequence ID" value="CAD2107644.1"/>
    <property type="molecule type" value="Genomic_DNA"/>
</dbReference>
<dbReference type="VEuPathDB" id="PlasmoDB:PVLDE_1004450"/>
<feature type="compositionally biased region" description="Acidic residues" evidence="2">
    <location>
        <begin position="1"/>
        <end position="18"/>
    </location>
</feature>
<dbReference type="GO" id="GO:0006364">
    <property type="term" value="P:rRNA processing"/>
    <property type="evidence" value="ECO:0007669"/>
    <property type="project" value="UniProtKB-KW"/>
</dbReference>
<gene>
    <name evidence="3" type="ORF">PVSEL_1004190</name>
</gene>
<dbReference type="GO" id="GO:0003723">
    <property type="term" value="F:RNA binding"/>
    <property type="evidence" value="ECO:0007669"/>
    <property type="project" value="TreeGrafter"/>
</dbReference>
<dbReference type="PANTHER" id="PTHR23270:SF10">
    <property type="entry name" value="PROTEIN RRP5 HOMOLOG"/>
    <property type="match status" value="1"/>
</dbReference>
<feature type="compositionally biased region" description="Acidic residues" evidence="2">
    <location>
        <begin position="86"/>
        <end position="103"/>
    </location>
</feature>
<feature type="compositionally biased region" description="Basic and acidic residues" evidence="2">
    <location>
        <begin position="26"/>
        <end position="35"/>
    </location>
</feature>
<organism evidence="3 4">
    <name type="scientific">Plasmodium vinckei</name>
    <dbReference type="NCBI Taxonomy" id="5860"/>
    <lineage>
        <taxon>Eukaryota</taxon>
        <taxon>Sar</taxon>
        <taxon>Alveolata</taxon>
        <taxon>Apicomplexa</taxon>
        <taxon>Aconoidasida</taxon>
        <taxon>Haemosporida</taxon>
        <taxon>Plasmodiidae</taxon>
        <taxon>Plasmodium</taxon>
        <taxon>Plasmodium (Vinckeia)</taxon>
    </lineage>
</organism>
<dbReference type="VEuPathDB" id="PlasmoDB:PVPCR_1004270"/>
<reference evidence="3 4" key="1">
    <citation type="submission" date="2020-08" db="EMBL/GenBank/DDBJ databases">
        <authorList>
            <person name="Ramaprasad A."/>
        </authorList>
    </citation>
    <scope>NUCLEOTIDE SEQUENCE [LARGE SCALE GENOMIC DNA]</scope>
</reference>
<dbReference type="Gene3D" id="1.25.40.10">
    <property type="entry name" value="Tetratricopeptide repeat domain"/>
    <property type="match status" value="2"/>
</dbReference>
<dbReference type="VEuPathDB" id="PlasmoDB:PVBDA_1004300"/>
<dbReference type="SMART" id="SM00386">
    <property type="entry name" value="HAT"/>
    <property type="match status" value="6"/>
</dbReference>
<dbReference type="PANTHER" id="PTHR23270">
    <property type="entry name" value="PROGRAMMED CELL DEATH PROTEIN 11 PRE-RRNA PROCESSING PROTEIN RRP5"/>
    <property type="match status" value="1"/>
</dbReference>
<dbReference type="VEuPathDB" id="PlasmoDB:PVVCY_1004300"/>
<protein>
    <submittedName>
        <fullName evidence="3">rRNA biogenesis protein RRP5, putative</fullName>
    </submittedName>
</protein>
<dbReference type="VEuPathDB" id="PlasmoDB:PVSEL_1004190"/>
<dbReference type="SUPFAM" id="SSF48452">
    <property type="entry name" value="TPR-like"/>
    <property type="match status" value="1"/>
</dbReference>
<name>A0A6V7T3L6_PLAVN</name>
<dbReference type="GO" id="GO:0032040">
    <property type="term" value="C:small-subunit processome"/>
    <property type="evidence" value="ECO:0007669"/>
    <property type="project" value="TreeGrafter"/>
</dbReference>
<proteinExistence type="predicted"/>
<evidence type="ECO:0000256" key="1">
    <source>
        <dbReference type="ARBA" id="ARBA00022552"/>
    </source>
</evidence>
<feature type="compositionally biased region" description="Basic residues" evidence="2">
    <location>
        <begin position="68"/>
        <end position="77"/>
    </location>
</feature>